<protein>
    <submittedName>
        <fullName evidence="1">Uncharacterized protein</fullName>
    </submittedName>
</protein>
<reference evidence="1" key="1">
    <citation type="submission" date="2021-08" db="EMBL/GenBank/DDBJ databases">
        <title>WGS assembly of Ceratopteris richardii.</title>
        <authorList>
            <person name="Marchant D.B."/>
            <person name="Chen G."/>
            <person name="Jenkins J."/>
            <person name="Shu S."/>
            <person name="Leebens-Mack J."/>
            <person name="Grimwood J."/>
            <person name="Schmutz J."/>
            <person name="Soltis P."/>
            <person name="Soltis D."/>
            <person name="Chen Z.-H."/>
        </authorList>
    </citation>
    <scope>NUCLEOTIDE SEQUENCE</scope>
    <source>
        <strain evidence="1">Whitten #5841</strain>
        <tissue evidence="1">Leaf</tissue>
    </source>
</reference>
<proteinExistence type="predicted"/>
<dbReference type="Proteomes" id="UP000825935">
    <property type="component" value="Chromosome 37"/>
</dbReference>
<sequence length="106" mass="12545">MANTYGMGQHMSNKLNKNEFHAWRFRMMNCLMGKGSWKYIKGENENAPYLQERNQIANQLRAYDEWNQEACKVMYWLSVSIQDSMIGHIQDVKTLKEAWNPFGHIV</sequence>
<keyword evidence="2" id="KW-1185">Reference proteome</keyword>
<accession>A0A8T2Q716</accession>
<organism evidence="1 2">
    <name type="scientific">Ceratopteris richardii</name>
    <name type="common">Triangle waterfern</name>
    <dbReference type="NCBI Taxonomy" id="49495"/>
    <lineage>
        <taxon>Eukaryota</taxon>
        <taxon>Viridiplantae</taxon>
        <taxon>Streptophyta</taxon>
        <taxon>Embryophyta</taxon>
        <taxon>Tracheophyta</taxon>
        <taxon>Polypodiopsida</taxon>
        <taxon>Polypodiidae</taxon>
        <taxon>Polypodiales</taxon>
        <taxon>Pteridineae</taxon>
        <taxon>Pteridaceae</taxon>
        <taxon>Parkerioideae</taxon>
        <taxon>Ceratopteris</taxon>
    </lineage>
</organism>
<dbReference type="AlphaFoldDB" id="A0A8T2Q716"/>
<name>A0A8T2Q716_CERRI</name>
<dbReference type="EMBL" id="CM035442">
    <property type="protein sequence ID" value="KAH7279574.1"/>
    <property type="molecule type" value="Genomic_DNA"/>
</dbReference>
<dbReference type="OrthoDB" id="8039827at2759"/>
<evidence type="ECO:0000313" key="1">
    <source>
        <dbReference type="EMBL" id="KAH7279574.1"/>
    </source>
</evidence>
<gene>
    <name evidence="1" type="ORF">KP509_37G024800</name>
</gene>
<comment type="caution">
    <text evidence="1">The sequence shown here is derived from an EMBL/GenBank/DDBJ whole genome shotgun (WGS) entry which is preliminary data.</text>
</comment>
<evidence type="ECO:0000313" key="2">
    <source>
        <dbReference type="Proteomes" id="UP000825935"/>
    </source>
</evidence>